<keyword evidence="2" id="KW-1185">Reference proteome</keyword>
<reference evidence="3" key="1">
    <citation type="submission" date="2022-11" db="UniProtKB">
        <authorList>
            <consortium name="WormBaseParasite"/>
        </authorList>
    </citation>
    <scope>IDENTIFICATION</scope>
</reference>
<evidence type="ECO:0000313" key="3">
    <source>
        <dbReference type="WBParaSite" id="nRc.2.0.1.t32774-RA"/>
    </source>
</evidence>
<sequence>EPKCEQVKPFICNGQVTGCPQGTWLAGVTSYQLDTSGTPDLLVPTCCSAENVKIEDCVDRRLNSVNSRIDNTLNDDEIYQSFTCLPLSYHHLMKRDCSSQAQSRRRDEDNRRRNFDQQQRTRQQTENKRRSDWERTFEQWQRQCRN</sequence>
<evidence type="ECO:0000256" key="1">
    <source>
        <dbReference type="SAM" id="MobiDB-lite"/>
    </source>
</evidence>
<feature type="region of interest" description="Disordered" evidence="1">
    <location>
        <begin position="98"/>
        <end position="132"/>
    </location>
</feature>
<dbReference type="AlphaFoldDB" id="A0A915K261"/>
<organism evidence="2 3">
    <name type="scientific">Romanomermis culicivorax</name>
    <name type="common">Nematode worm</name>
    <dbReference type="NCBI Taxonomy" id="13658"/>
    <lineage>
        <taxon>Eukaryota</taxon>
        <taxon>Metazoa</taxon>
        <taxon>Ecdysozoa</taxon>
        <taxon>Nematoda</taxon>
        <taxon>Enoplea</taxon>
        <taxon>Dorylaimia</taxon>
        <taxon>Mermithida</taxon>
        <taxon>Mermithoidea</taxon>
        <taxon>Mermithidae</taxon>
        <taxon>Romanomermis</taxon>
    </lineage>
</organism>
<dbReference type="Proteomes" id="UP000887565">
    <property type="component" value="Unplaced"/>
</dbReference>
<feature type="compositionally biased region" description="Basic and acidic residues" evidence="1">
    <location>
        <begin position="104"/>
        <end position="115"/>
    </location>
</feature>
<protein>
    <submittedName>
        <fullName evidence="3">Uncharacterized protein</fullName>
    </submittedName>
</protein>
<feature type="compositionally biased region" description="Basic and acidic residues" evidence="1">
    <location>
        <begin position="123"/>
        <end position="132"/>
    </location>
</feature>
<proteinExistence type="predicted"/>
<dbReference type="WBParaSite" id="nRc.2.0.1.t32774-RA">
    <property type="protein sequence ID" value="nRc.2.0.1.t32774-RA"/>
    <property type="gene ID" value="nRc.2.0.1.g32774"/>
</dbReference>
<evidence type="ECO:0000313" key="2">
    <source>
        <dbReference type="Proteomes" id="UP000887565"/>
    </source>
</evidence>
<accession>A0A915K261</accession>
<name>A0A915K261_ROMCU</name>